<dbReference type="RefSeq" id="WP_268608196.1">
    <property type="nucleotide sequence ID" value="NZ_CP113797.1"/>
</dbReference>
<evidence type="ECO:0000256" key="1">
    <source>
        <dbReference type="ARBA" id="ARBA00004613"/>
    </source>
</evidence>
<evidence type="ECO:0000256" key="2">
    <source>
        <dbReference type="ARBA" id="ARBA00022525"/>
    </source>
</evidence>
<dbReference type="SUPFAM" id="SSF51120">
    <property type="entry name" value="beta-Roll"/>
    <property type="match status" value="1"/>
</dbReference>
<gene>
    <name evidence="3" type="ORF">OXH18_16480</name>
</gene>
<name>A0A9E8Z930_9CYAN</name>
<evidence type="ECO:0000313" key="4">
    <source>
        <dbReference type="Proteomes" id="UP001163152"/>
    </source>
</evidence>
<organism evidence="3 4">
    <name type="scientific">Thermocoleostomius sinensis A174</name>
    <dbReference type="NCBI Taxonomy" id="2016057"/>
    <lineage>
        <taxon>Bacteria</taxon>
        <taxon>Bacillati</taxon>
        <taxon>Cyanobacteriota</taxon>
        <taxon>Cyanophyceae</taxon>
        <taxon>Oculatellales</taxon>
        <taxon>Oculatellaceae</taxon>
        <taxon>Thermocoleostomius</taxon>
    </lineage>
</organism>
<reference evidence="3" key="1">
    <citation type="submission" date="2022-12" db="EMBL/GenBank/DDBJ databases">
        <title>Polyphasic identification of a Novel Hot-Spring Cyanobacterium Ocullathermofonsia sinensis gen nov. sp. nov. and Genomic Insights on its Adaptations to the Thermal Habitat.</title>
        <authorList>
            <person name="Daroch M."/>
            <person name="Tang J."/>
            <person name="Jiang Y."/>
        </authorList>
    </citation>
    <scope>NUCLEOTIDE SEQUENCE</scope>
    <source>
        <strain evidence="3">PKUAC-SCTA174</strain>
    </source>
</reference>
<dbReference type="AlphaFoldDB" id="A0A9E8Z930"/>
<dbReference type="PRINTS" id="PR00313">
    <property type="entry name" value="CABNDNGRPT"/>
</dbReference>
<dbReference type="InterPro" id="IPR011049">
    <property type="entry name" value="Serralysin-like_metalloprot_C"/>
</dbReference>
<dbReference type="Pfam" id="PF00353">
    <property type="entry name" value="HemolysinCabind"/>
    <property type="match status" value="4"/>
</dbReference>
<protein>
    <submittedName>
        <fullName evidence="3">Calcium-binding protein</fullName>
    </submittedName>
</protein>
<sequence length="262" mass="26732">MAIFNGTEDDDFFLGTLLDDIFFGNGGNDEIYGGGGNDIANGGAGDDYIETGDGNDTIDGGADNDTVFGGAGNDSILGGLGDDSLFGGDGNDFINGEEGDDFINGASGDDVLLGGAGADTIVGGGGSDFLSGGADDDVINSHNGIQSGNLFEREEMYGGAGADIFNLFTNYTGGRQARTPSARPGATTGDQSFAIINDFSAADGDALNLRDRISSYQFIRGNFRDRTSRSISDTFILSQNGNNLVAVVVDATVTATTVGQVA</sequence>
<dbReference type="PROSITE" id="PS00330">
    <property type="entry name" value="HEMOLYSIN_CALCIUM"/>
    <property type="match status" value="3"/>
</dbReference>
<dbReference type="Proteomes" id="UP001163152">
    <property type="component" value="Chromosome"/>
</dbReference>
<dbReference type="InterPro" id="IPR001343">
    <property type="entry name" value="Hemolysn_Ca-bd"/>
</dbReference>
<evidence type="ECO:0000313" key="3">
    <source>
        <dbReference type="EMBL" id="WAL58765.1"/>
    </source>
</evidence>
<keyword evidence="2" id="KW-0964">Secreted</keyword>
<dbReference type="KEGG" id="tsin:OXH18_16480"/>
<dbReference type="GO" id="GO:0005509">
    <property type="term" value="F:calcium ion binding"/>
    <property type="evidence" value="ECO:0007669"/>
    <property type="project" value="InterPro"/>
</dbReference>
<dbReference type="PANTHER" id="PTHR38340:SF1">
    <property type="entry name" value="S-LAYER PROTEIN"/>
    <property type="match status" value="1"/>
</dbReference>
<dbReference type="InterPro" id="IPR018511">
    <property type="entry name" value="Hemolysin-typ_Ca-bd_CS"/>
</dbReference>
<dbReference type="GO" id="GO:0005576">
    <property type="term" value="C:extracellular region"/>
    <property type="evidence" value="ECO:0007669"/>
    <property type="project" value="UniProtKB-SubCell"/>
</dbReference>
<dbReference type="InterPro" id="IPR050557">
    <property type="entry name" value="RTX_toxin/Mannuronan_C5-epim"/>
</dbReference>
<dbReference type="Gene3D" id="2.150.10.10">
    <property type="entry name" value="Serralysin-like metalloprotease, C-terminal"/>
    <property type="match status" value="3"/>
</dbReference>
<dbReference type="EMBL" id="CP113797">
    <property type="protein sequence ID" value="WAL58765.1"/>
    <property type="molecule type" value="Genomic_DNA"/>
</dbReference>
<dbReference type="PANTHER" id="PTHR38340">
    <property type="entry name" value="S-LAYER PROTEIN"/>
    <property type="match status" value="1"/>
</dbReference>
<keyword evidence="4" id="KW-1185">Reference proteome</keyword>
<proteinExistence type="predicted"/>
<comment type="subcellular location">
    <subcellularLocation>
        <location evidence="1">Secreted</location>
    </subcellularLocation>
</comment>
<accession>A0A9E8Z930</accession>